<sequence length="109" mass="12113">MEFVAEGSGAIDPSPEAQEASNAITIQPDDDEDGNEDDDTQLDDDDSTTCLEMIDRESRAETSDSECDTPVQLPGPPKRKPPPSSYNRRARVAQVGAWLLRMRMRYLLN</sequence>
<feature type="compositionally biased region" description="Basic and acidic residues" evidence="1">
    <location>
        <begin position="53"/>
        <end position="62"/>
    </location>
</feature>
<keyword evidence="3" id="KW-1185">Reference proteome</keyword>
<organism evidence="2 3">
    <name type="scientific">Cephalotrichum gorgonifer</name>
    <dbReference type="NCBI Taxonomy" id="2041049"/>
    <lineage>
        <taxon>Eukaryota</taxon>
        <taxon>Fungi</taxon>
        <taxon>Dikarya</taxon>
        <taxon>Ascomycota</taxon>
        <taxon>Pezizomycotina</taxon>
        <taxon>Sordariomycetes</taxon>
        <taxon>Hypocreomycetidae</taxon>
        <taxon>Microascales</taxon>
        <taxon>Microascaceae</taxon>
        <taxon>Cephalotrichum</taxon>
    </lineage>
</organism>
<evidence type="ECO:0000256" key="1">
    <source>
        <dbReference type="SAM" id="MobiDB-lite"/>
    </source>
</evidence>
<accession>A0AAE8N806</accession>
<gene>
    <name evidence="2" type="ORF">DNG_09617</name>
</gene>
<dbReference type="EMBL" id="ONZQ02000017">
    <property type="protein sequence ID" value="SPO06923.1"/>
    <property type="molecule type" value="Genomic_DNA"/>
</dbReference>
<comment type="caution">
    <text evidence="2">The sequence shown here is derived from an EMBL/GenBank/DDBJ whole genome shotgun (WGS) entry which is preliminary data.</text>
</comment>
<dbReference type="AlphaFoldDB" id="A0AAE8N806"/>
<protein>
    <submittedName>
        <fullName evidence="2">Uncharacterized protein</fullName>
    </submittedName>
</protein>
<evidence type="ECO:0000313" key="2">
    <source>
        <dbReference type="EMBL" id="SPO06923.1"/>
    </source>
</evidence>
<feature type="compositionally biased region" description="Acidic residues" evidence="1">
    <location>
        <begin position="28"/>
        <end position="47"/>
    </location>
</feature>
<evidence type="ECO:0000313" key="3">
    <source>
        <dbReference type="Proteomes" id="UP001187682"/>
    </source>
</evidence>
<proteinExistence type="predicted"/>
<feature type="region of interest" description="Disordered" evidence="1">
    <location>
        <begin position="1"/>
        <end position="90"/>
    </location>
</feature>
<reference evidence="2" key="1">
    <citation type="submission" date="2018-03" db="EMBL/GenBank/DDBJ databases">
        <authorList>
            <person name="Guldener U."/>
        </authorList>
    </citation>
    <scope>NUCLEOTIDE SEQUENCE</scope>
</reference>
<name>A0AAE8N806_9PEZI</name>
<dbReference type="Proteomes" id="UP001187682">
    <property type="component" value="Unassembled WGS sequence"/>
</dbReference>